<keyword evidence="9 18" id="KW-0460">Magnesium</keyword>
<dbReference type="PANTHER" id="PTHR43584">
    <property type="entry name" value="NUCLEOTIDYL TRANSFERASE"/>
    <property type="match status" value="1"/>
</dbReference>
<dbReference type="GO" id="GO:0016020">
    <property type="term" value="C:membrane"/>
    <property type="evidence" value="ECO:0007669"/>
    <property type="project" value="GOC"/>
</dbReference>
<comment type="subcellular location">
    <subcellularLocation>
        <location evidence="1 18">Cytoplasm</location>
    </subcellularLocation>
</comment>
<evidence type="ECO:0000256" key="18">
    <source>
        <dbReference type="HAMAP-Rule" id="MF_01631"/>
    </source>
</evidence>
<dbReference type="InterPro" id="IPR001451">
    <property type="entry name" value="Hexapep"/>
</dbReference>
<gene>
    <name evidence="18" type="primary">glmU</name>
    <name evidence="21" type="ORF">S7S_18230</name>
</gene>
<dbReference type="Gene3D" id="3.90.550.10">
    <property type="entry name" value="Spore Coat Polysaccharide Biosynthesis Protein SpsA, Chain A"/>
    <property type="match status" value="1"/>
</dbReference>
<keyword evidence="5 18" id="KW-0808">Transferase</keyword>
<feature type="binding site" evidence="18">
    <location>
        <position position="136"/>
    </location>
    <ligand>
        <name>UDP-N-acetyl-alpha-D-glucosamine</name>
        <dbReference type="ChEBI" id="CHEBI:57705"/>
    </ligand>
</feature>
<dbReference type="GO" id="GO:0005737">
    <property type="term" value="C:cytoplasm"/>
    <property type="evidence" value="ECO:0007669"/>
    <property type="project" value="UniProtKB-SubCell"/>
</dbReference>
<feature type="binding site" evidence="18">
    <location>
        <position position="151"/>
    </location>
    <ligand>
        <name>UDP-N-acetyl-alpha-D-glucosamine</name>
        <dbReference type="ChEBI" id="CHEBI:57705"/>
    </ligand>
</feature>
<comment type="catalytic activity">
    <reaction evidence="15 18">
        <text>alpha-D-glucosamine 1-phosphate + acetyl-CoA = N-acetyl-alpha-D-glucosamine 1-phosphate + CoA + H(+)</text>
        <dbReference type="Rhea" id="RHEA:13725"/>
        <dbReference type="ChEBI" id="CHEBI:15378"/>
        <dbReference type="ChEBI" id="CHEBI:57287"/>
        <dbReference type="ChEBI" id="CHEBI:57288"/>
        <dbReference type="ChEBI" id="CHEBI:57776"/>
        <dbReference type="ChEBI" id="CHEBI:58516"/>
        <dbReference type="EC" id="2.3.1.157"/>
    </reaction>
</comment>
<keyword evidence="6 18" id="KW-0548">Nucleotidyltransferase</keyword>
<dbReference type="InterPro" id="IPR011004">
    <property type="entry name" value="Trimer_LpxA-like_sf"/>
</dbReference>
<dbReference type="GO" id="GO:0009245">
    <property type="term" value="P:lipid A biosynthetic process"/>
    <property type="evidence" value="ECO:0007669"/>
    <property type="project" value="UniProtKB-UniRule"/>
</dbReference>
<keyword evidence="4 18" id="KW-0963">Cytoplasm</keyword>
<feature type="region of interest" description="Linker" evidence="18">
    <location>
        <begin position="227"/>
        <end position="247"/>
    </location>
</feature>
<dbReference type="RefSeq" id="WP_008734526.1">
    <property type="nucleotide sequence ID" value="NZ_CP004387.1"/>
</dbReference>
<dbReference type="SUPFAM" id="SSF53448">
    <property type="entry name" value="Nucleotide-diphospho-sugar transferases"/>
    <property type="match status" value="1"/>
</dbReference>
<feature type="binding site" evidence="18">
    <location>
        <position position="402"/>
    </location>
    <ligand>
        <name>acetyl-CoA</name>
        <dbReference type="ChEBI" id="CHEBI:57288"/>
    </ligand>
</feature>
<name>A0A0B4XUA0_9GAMM</name>
<evidence type="ECO:0000256" key="11">
    <source>
        <dbReference type="ARBA" id="ARBA00022984"/>
    </source>
</evidence>
<organism evidence="21 22">
    <name type="scientific">Isoalcanivorax pacificus W11-5</name>
    <dbReference type="NCBI Taxonomy" id="391936"/>
    <lineage>
        <taxon>Bacteria</taxon>
        <taxon>Pseudomonadati</taxon>
        <taxon>Pseudomonadota</taxon>
        <taxon>Gammaproteobacteria</taxon>
        <taxon>Oceanospirillales</taxon>
        <taxon>Alcanivoracaceae</taxon>
        <taxon>Isoalcanivorax</taxon>
    </lineage>
</organism>
<dbReference type="STRING" id="391936.S7S_18230"/>
<comment type="catalytic activity">
    <reaction evidence="16 18">
        <text>N-acetyl-alpha-D-glucosamine 1-phosphate + UTP + H(+) = UDP-N-acetyl-alpha-D-glucosamine + diphosphate</text>
        <dbReference type="Rhea" id="RHEA:13509"/>
        <dbReference type="ChEBI" id="CHEBI:15378"/>
        <dbReference type="ChEBI" id="CHEBI:33019"/>
        <dbReference type="ChEBI" id="CHEBI:46398"/>
        <dbReference type="ChEBI" id="CHEBI:57705"/>
        <dbReference type="ChEBI" id="CHEBI:57776"/>
        <dbReference type="EC" id="2.7.7.23"/>
    </reaction>
</comment>
<dbReference type="InterPro" id="IPR029044">
    <property type="entry name" value="Nucleotide-diphossugar_trans"/>
</dbReference>
<evidence type="ECO:0000256" key="12">
    <source>
        <dbReference type="ARBA" id="ARBA00023268"/>
    </source>
</evidence>
<feature type="active site" description="Proton acceptor" evidence="18">
    <location>
        <position position="360"/>
    </location>
</feature>
<comment type="cofactor">
    <cofactor evidence="18">
        <name>Mg(2+)</name>
        <dbReference type="ChEBI" id="CHEBI:18420"/>
    </cofactor>
    <text evidence="18">Binds 1 Mg(2+) ion per subunit.</text>
</comment>
<feature type="binding site" evidence="18">
    <location>
        <position position="348"/>
    </location>
    <ligand>
        <name>UDP-N-acetyl-alpha-D-glucosamine</name>
        <dbReference type="ChEBI" id="CHEBI:57705"/>
    </ligand>
</feature>
<dbReference type="InterPro" id="IPR025877">
    <property type="entry name" value="MobA-like_NTP_Trfase"/>
</dbReference>
<keyword evidence="22" id="KW-1185">Reference proteome</keyword>
<feature type="binding site" evidence="18">
    <location>
        <position position="377"/>
    </location>
    <ligand>
        <name>acetyl-CoA</name>
        <dbReference type="ChEBI" id="CHEBI:57288"/>
    </ligand>
</feature>
<dbReference type="EC" id="2.3.1.157" evidence="18"/>
<feature type="region of interest" description="Pyrophosphorylase" evidence="18">
    <location>
        <begin position="1"/>
        <end position="226"/>
    </location>
</feature>
<feature type="binding site" evidence="18">
    <location>
        <position position="363"/>
    </location>
    <ligand>
        <name>UDP-N-acetyl-alpha-D-glucosamine</name>
        <dbReference type="ChEBI" id="CHEBI:57705"/>
    </ligand>
</feature>
<dbReference type="CDD" id="cd02540">
    <property type="entry name" value="GT2_GlmU_N_bac"/>
    <property type="match status" value="1"/>
</dbReference>
<comment type="pathway">
    <text evidence="18">Bacterial outer membrane biogenesis; LPS lipid A biosynthesis.</text>
</comment>
<keyword evidence="13 18" id="KW-0012">Acyltransferase</keyword>
<dbReference type="InterPro" id="IPR050065">
    <property type="entry name" value="GlmU-like"/>
</dbReference>
<dbReference type="Proteomes" id="UP000006764">
    <property type="component" value="Chromosome"/>
</dbReference>
<feature type="binding site" evidence="18">
    <location>
        <position position="330"/>
    </location>
    <ligand>
        <name>UDP-N-acetyl-alpha-D-glucosamine</name>
        <dbReference type="ChEBI" id="CHEBI:57705"/>
    </ligand>
</feature>
<feature type="binding site" evidence="18">
    <location>
        <position position="374"/>
    </location>
    <ligand>
        <name>UDP-N-acetyl-alpha-D-glucosamine</name>
        <dbReference type="ChEBI" id="CHEBI:57705"/>
    </ligand>
</feature>
<feature type="binding site" evidence="18">
    <location>
        <position position="437"/>
    </location>
    <ligand>
        <name>acetyl-CoA</name>
        <dbReference type="ChEBI" id="CHEBI:57288"/>
    </ligand>
</feature>
<dbReference type="HOGENOM" id="CLU_029499_15_2_6"/>
<keyword evidence="10 18" id="KW-0133">Cell shape</keyword>
<keyword evidence="8 18" id="KW-0677">Repeat</keyword>
<evidence type="ECO:0000256" key="7">
    <source>
        <dbReference type="ARBA" id="ARBA00022723"/>
    </source>
</evidence>
<feature type="binding site" evidence="18">
    <location>
        <position position="166"/>
    </location>
    <ligand>
        <name>UDP-N-acetyl-alpha-D-glucosamine</name>
        <dbReference type="ChEBI" id="CHEBI:57705"/>
    </ligand>
</feature>
<comment type="pathway">
    <text evidence="18">Nucleotide-sugar biosynthesis; UDP-N-acetyl-alpha-D-glucosamine biosynthesis; N-acetyl-alpha-D-glucosamine 1-phosphate from alpha-D-glucosamine 6-phosphate (route II): step 2/2.</text>
</comment>
<dbReference type="GO" id="GO:0000287">
    <property type="term" value="F:magnesium ion binding"/>
    <property type="evidence" value="ECO:0007669"/>
    <property type="project" value="UniProtKB-UniRule"/>
</dbReference>
<comment type="function">
    <text evidence="17 18">Catalyzes the last two sequential reactions in the de novo biosynthetic pathway for UDP-N-acetylglucosamine (UDP-GlcNAc). The C-terminal domain catalyzes the transfer of acetyl group from acetyl coenzyme A to glucosamine-1-phosphate (GlcN-1-P) to produce N-acetylglucosamine-1-phosphate (GlcNAc-1-P), which is converted into UDP-GlcNAc by the transfer of uridine 5-monophosphate (from uridine 5-triphosphate), a reaction catalyzed by the N-terminal domain.</text>
</comment>
<dbReference type="HAMAP" id="MF_01631">
    <property type="entry name" value="GlmU"/>
    <property type="match status" value="1"/>
</dbReference>
<evidence type="ECO:0000256" key="14">
    <source>
        <dbReference type="ARBA" id="ARBA00023316"/>
    </source>
</evidence>
<dbReference type="CDD" id="cd03353">
    <property type="entry name" value="LbH_GlmU_C"/>
    <property type="match status" value="1"/>
</dbReference>
<protein>
    <recommendedName>
        <fullName evidence="18">Bifunctional protein GlmU</fullName>
    </recommendedName>
    <domain>
        <recommendedName>
            <fullName evidence="18">UDP-N-acetylglucosamine pyrophosphorylase</fullName>
            <ecNumber evidence="18">2.7.7.23</ecNumber>
        </recommendedName>
        <alternativeName>
            <fullName evidence="18">N-acetylglucosamine-1-phosphate uridyltransferase</fullName>
        </alternativeName>
    </domain>
    <domain>
        <recommendedName>
            <fullName evidence="18">Glucosamine-1-phosphate N-acetyltransferase</fullName>
            <ecNumber evidence="18">2.3.1.157</ecNumber>
        </recommendedName>
    </domain>
</protein>
<evidence type="ECO:0000259" key="19">
    <source>
        <dbReference type="Pfam" id="PF12804"/>
    </source>
</evidence>
<keyword evidence="11 18" id="KW-0573">Peptidoglycan synthesis</keyword>
<evidence type="ECO:0000259" key="20">
    <source>
        <dbReference type="Pfam" id="PF25087"/>
    </source>
</evidence>
<feature type="binding site" evidence="18">
    <location>
        <position position="22"/>
    </location>
    <ligand>
        <name>UDP-N-acetyl-alpha-D-glucosamine</name>
        <dbReference type="ChEBI" id="CHEBI:57705"/>
    </ligand>
</feature>
<dbReference type="GO" id="GO:0000902">
    <property type="term" value="P:cell morphogenesis"/>
    <property type="evidence" value="ECO:0007669"/>
    <property type="project" value="UniProtKB-UniRule"/>
</dbReference>
<keyword evidence="12 18" id="KW-0511">Multifunctional enzyme</keyword>
<evidence type="ECO:0000256" key="2">
    <source>
        <dbReference type="ARBA" id="ARBA00007707"/>
    </source>
</evidence>
<dbReference type="UniPathway" id="UPA00113">
    <property type="reaction ID" value="UER00532"/>
</dbReference>
<comment type="similarity">
    <text evidence="3 18">In the N-terminal section; belongs to the N-acetylglucosamine-1-phosphate uridyltransferase family.</text>
</comment>
<dbReference type="GO" id="GO:0071555">
    <property type="term" value="P:cell wall organization"/>
    <property type="evidence" value="ECO:0007669"/>
    <property type="project" value="UniProtKB-KW"/>
</dbReference>
<dbReference type="Pfam" id="PF25087">
    <property type="entry name" value="GMPPB_C"/>
    <property type="match status" value="1"/>
</dbReference>
<feature type="binding site" evidence="18">
    <location>
        <begin position="383"/>
        <end position="384"/>
    </location>
    <ligand>
        <name>acetyl-CoA</name>
        <dbReference type="ChEBI" id="CHEBI:57288"/>
    </ligand>
</feature>
<evidence type="ECO:0000256" key="3">
    <source>
        <dbReference type="ARBA" id="ARBA00007947"/>
    </source>
</evidence>
<dbReference type="GO" id="GO:0008360">
    <property type="term" value="P:regulation of cell shape"/>
    <property type="evidence" value="ECO:0007669"/>
    <property type="project" value="UniProtKB-KW"/>
</dbReference>
<dbReference type="GO" id="GO:0003977">
    <property type="term" value="F:UDP-N-acetylglucosamine diphosphorylase activity"/>
    <property type="evidence" value="ECO:0007669"/>
    <property type="project" value="UniProtKB-UniRule"/>
</dbReference>
<dbReference type="KEGG" id="apac:S7S_18230"/>
<dbReference type="UniPathway" id="UPA00973"/>
<evidence type="ECO:0000256" key="15">
    <source>
        <dbReference type="ARBA" id="ARBA00048247"/>
    </source>
</evidence>
<sequence length="453" mass="48062">MELAVVILAAGKGTRMRSQLPKVAHPIAGRPMLSHVIDSARALDARRICVVYGHGGELVREQVPAPDAVWAEQAEQLGTGHAVAQAMPHVSEDVVLILYGDVPLIRPDTLRDFVGRVAPDRLALMTLEMDEPGAYGRIVRNAAGEVQAIVEFKDADDTQRAIREINTGILACPRAFLADALPKLSSNNAQGEYYLTDVIAMAVKAGLTVEAVQPQFAWEVDGVNDRVQLARLERIYQQVQAEQLMRAGVTVLDPARLDIRGTVQCGEDVVLDVNTVLEGDVSLAAGVRVGPNCLIRNSCIGAGTVVEANSIIDGADVGEACQIGPFARLRPGTEMAARGKVGNFVETKKTRIGPGSKVNHLTYLGDTELGSGVNVGAGTITCNYDGVNKARTEIGDNAFIGSNSSLVAPVTIGKDATVGAGSVITRDVEAGELAVARGKQRNISGWPRPQKKD</sequence>
<evidence type="ECO:0000313" key="21">
    <source>
        <dbReference type="EMBL" id="AJD50058.1"/>
    </source>
</evidence>
<evidence type="ECO:0000256" key="13">
    <source>
        <dbReference type="ARBA" id="ARBA00023315"/>
    </source>
</evidence>
<dbReference type="Pfam" id="PF12804">
    <property type="entry name" value="NTP_transf_3"/>
    <property type="match status" value="1"/>
</dbReference>
<evidence type="ECO:0000256" key="5">
    <source>
        <dbReference type="ARBA" id="ARBA00022679"/>
    </source>
</evidence>
<feature type="domain" description="Mannose-1-phosphate guanyltransferase C-terminal" evidence="20">
    <location>
        <begin position="260"/>
        <end position="359"/>
    </location>
</feature>
<feature type="binding site" evidence="18">
    <location>
        <begin position="78"/>
        <end position="79"/>
    </location>
    <ligand>
        <name>UDP-N-acetyl-alpha-D-glucosamine</name>
        <dbReference type="ChEBI" id="CHEBI:57705"/>
    </ligand>
</feature>
<dbReference type="InterPro" id="IPR005882">
    <property type="entry name" value="Bifunctional_GlmU"/>
</dbReference>
<dbReference type="InterPro" id="IPR056729">
    <property type="entry name" value="GMPPB_C"/>
</dbReference>
<dbReference type="NCBIfam" id="TIGR01173">
    <property type="entry name" value="glmU"/>
    <property type="match status" value="1"/>
</dbReference>
<evidence type="ECO:0000256" key="6">
    <source>
        <dbReference type="ARBA" id="ARBA00022695"/>
    </source>
</evidence>
<evidence type="ECO:0000256" key="17">
    <source>
        <dbReference type="ARBA" id="ARBA00049628"/>
    </source>
</evidence>
<dbReference type="InterPro" id="IPR018357">
    <property type="entry name" value="Hexapep_transf_CS"/>
</dbReference>
<evidence type="ECO:0000256" key="10">
    <source>
        <dbReference type="ARBA" id="ARBA00022960"/>
    </source>
</evidence>
<dbReference type="GO" id="GO:0006048">
    <property type="term" value="P:UDP-N-acetylglucosamine biosynthetic process"/>
    <property type="evidence" value="ECO:0007669"/>
    <property type="project" value="UniProtKB-UniPathway"/>
</dbReference>
<comment type="pathway">
    <text evidence="18">Nucleotide-sugar biosynthesis; UDP-N-acetyl-alpha-D-glucosamine biosynthesis; UDP-N-acetyl-alpha-D-glucosamine from N-acetyl-alpha-D-glucosamine 1-phosphate: step 1/1.</text>
</comment>
<dbReference type="InterPro" id="IPR038009">
    <property type="entry name" value="GlmU_C_LbH"/>
</dbReference>
<dbReference type="OrthoDB" id="9775031at2"/>
<evidence type="ECO:0000256" key="4">
    <source>
        <dbReference type="ARBA" id="ARBA00022490"/>
    </source>
</evidence>
<feature type="domain" description="MobA-like NTP transferase" evidence="19">
    <location>
        <begin position="5"/>
        <end position="124"/>
    </location>
</feature>
<accession>A0A0B4XUA0</accession>
<dbReference type="PROSITE" id="PS00101">
    <property type="entry name" value="HEXAPEP_TRANSFERASES"/>
    <property type="match status" value="1"/>
</dbReference>
<dbReference type="EMBL" id="CP004387">
    <property type="protein sequence ID" value="AJD50058.1"/>
    <property type="molecule type" value="Genomic_DNA"/>
</dbReference>
<dbReference type="Gene3D" id="2.160.10.10">
    <property type="entry name" value="Hexapeptide repeat proteins"/>
    <property type="match status" value="1"/>
</dbReference>
<evidence type="ECO:0000256" key="8">
    <source>
        <dbReference type="ARBA" id="ARBA00022737"/>
    </source>
</evidence>
<evidence type="ECO:0000313" key="22">
    <source>
        <dbReference type="Proteomes" id="UP000006764"/>
    </source>
</evidence>
<evidence type="ECO:0000256" key="16">
    <source>
        <dbReference type="ARBA" id="ARBA00048493"/>
    </source>
</evidence>
<feature type="binding site" evidence="18">
    <location>
        <position position="73"/>
    </location>
    <ligand>
        <name>UDP-N-acetyl-alpha-D-glucosamine</name>
        <dbReference type="ChEBI" id="CHEBI:57705"/>
    </ligand>
</feature>
<feature type="binding site" evidence="18">
    <location>
        <begin position="99"/>
        <end position="101"/>
    </location>
    <ligand>
        <name>UDP-N-acetyl-alpha-D-glucosamine</name>
        <dbReference type="ChEBI" id="CHEBI:57705"/>
    </ligand>
</feature>
<dbReference type="GO" id="GO:0019134">
    <property type="term" value="F:glucosamine-1-phosphate N-acetyltransferase activity"/>
    <property type="evidence" value="ECO:0007669"/>
    <property type="project" value="UniProtKB-UniRule"/>
</dbReference>
<feature type="binding site" evidence="18">
    <location>
        <position position="101"/>
    </location>
    <ligand>
        <name>Mg(2+)</name>
        <dbReference type="ChEBI" id="CHEBI:18420"/>
    </ligand>
</feature>
<comment type="subunit">
    <text evidence="18">Homotrimer.</text>
</comment>
<reference evidence="21 22" key="1">
    <citation type="journal article" date="2012" name="J. Bacteriol.">
        <title>Genome sequence of an alkane-degrading bacterium, Alcanivorax pacificus type strain W11-5, isolated from deep sea sediment.</title>
        <authorList>
            <person name="Lai Q."/>
            <person name="Shao Z."/>
        </authorList>
    </citation>
    <scope>NUCLEOTIDE SEQUENCE [LARGE SCALE GENOMIC DNA]</scope>
    <source>
        <strain evidence="21 22">W11-5</strain>
    </source>
</reference>
<feature type="region of interest" description="N-acetyltransferase" evidence="18">
    <location>
        <begin position="248"/>
        <end position="453"/>
    </location>
</feature>
<dbReference type="GO" id="GO:0009252">
    <property type="term" value="P:peptidoglycan biosynthetic process"/>
    <property type="evidence" value="ECO:0007669"/>
    <property type="project" value="UniProtKB-UniRule"/>
</dbReference>
<keyword evidence="7 18" id="KW-0479">Metal-binding</keyword>
<comment type="similarity">
    <text evidence="2 18">In the C-terminal section; belongs to the transferase hexapeptide repeat family.</text>
</comment>
<dbReference type="PANTHER" id="PTHR43584:SF3">
    <property type="entry name" value="BIFUNCTIONAL PROTEIN GLMU"/>
    <property type="match status" value="1"/>
</dbReference>
<keyword evidence="14 18" id="KW-0961">Cell wall biogenesis/degradation</keyword>
<evidence type="ECO:0000256" key="1">
    <source>
        <dbReference type="ARBA" id="ARBA00004496"/>
    </source>
</evidence>
<feature type="binding site" evidence="18">
    <location>
        <position position="420"/>
    </location>
    <ligand>
        <name>acetyl-CoA</name>
        <dbReference type="ChEBI" id="CHEBI:57288"/>
    </ligand>
</feature>
<feature type="binding site" evidence="18">
    <location>
        <begin position="8"/>
        <end position="11"/>
    </location>
    <ligand>
        <name>UDP-N-acetyl-alpha-D-glucosamine</name>
        <dbReference type="ChEBI" id="CHEBI:57705"/>
    </ligand>
</feature>
<evidence type="ECO:0000256" key="9">
    <source>
        <dbReference type="ARBA" id="ARBA00022842"/>
    </source>
</evidence>
<feature type="binding site" evidence="18">
    <location>
        <position position="224"/>
    </location>
    <ligand>
        <name>Mg(2+)</name>
        <dbReference type="ChEBI" id="CHEBI:18420"/>
    </ligand>
</feature>
<dbReference type="SUPFAM" id="SSF51161">
    <property type="entry name" value="Trimeric LpxA-like enzymes"/>
    <property type="match status" value="1"/>
</dbReference>
<proteinExistence type="inferred from homology"/>
<feature type="binding site" evidence="18">
    <location>
        <position position="224"/>
    </location>
    <ligand>
        <name>UDP-N-acetyl-alpha-D-glucosamine</name>
        <dbReference type="ChEBI" id="CHEBI:57705"/>
    </ligand>
</feature>
<dbReference type="EC" id="2.7.7.23" evidence="18"/>
<dbReference type="Pfam" id="PF00132">
    <property type="entry name" value="Hexapep"/>
    <property type="match status" value="1"/>
</dbReference>
<dbReference type="AlphaFoldDB" id="A0A0B4XUA0"/>